<dbReference type="SUPFAM" id="SSF53822">
    <property type="entry name" value="Periplasmic binding protein-like I"/>
    <property type="match status" value="1"/>
</dbReference>
<evidence type="ECO:0000256" key="14">
    <source>
        <dbReference type="SAM" id="Phobius"/>
    </source>
</evidence>
<keyword evidence="5 15" id="KW-0732">Signal</keyword>
<dbReference type="FunFam" id="3.40.190.10:FF:000054">
    <property type="entry name" value="Glutamate receptor"/>
    <property type="match status" value="1"/>
</dbReference>
<sequence length="909" mass="100915">MEPGVLVLVFVLVSGLNNLVICERPAVVNVGAVLTYDSFIGGVAKAAIEAAVADVNSNKSVLGGTRLNLIMENSNCSVFVGSLGAFSVLEKQAIAIIGPQSSAVAHMISSISNGLQIPLISFAATDPTLSSLEYPFFLRTTHSDSYQMAAVADVIDYYGWRRVIAIFVDDDYGRNGIYYLDDELAKKMSKIYKIALPVKATRDKILDVLQKSRMIGPRVYVVHVTPDSGLEIFSAARDLQMLTEEYVWLATDWLSTTLDTSESISRNSLGYLQGVVGFRQYVPQSNEKDAFVSRWNELNKEGLVNFKLNTYGFYAYDTVWAVAHAINDFLNESGNVTFSSNSKLPTSKGKMQLGKLKTFDGGSLLHKKLLSLKFTGLSGPVQFDSDNNLINGIYEIINVNGSMVHTVGYWSNYLGLSISIPESSYRNGQRNLSFNQVLDRIVWPGGKTEKPQGWVVANNEKPLRIGVPFRASYLEFVTVTNKSNIVNVSGYCIDVFKAIIKIIPYDVSYQFVPFGNGRSNPNYDELVGMVAEDVIDAAIGDIAIVTNRTKIVDFTQPYISTGLVILASIKSIKSNAWVFLRPFTMGMWCMTGAFFFLIGVVIWMLEHRVNSAFRGPPKRQCITMFLFSFSTPFQSQQEDTLSTLGRFVMMVWLFLLMVITSSYTASLTSFLTVQQLSSPIKGFDSLIASNQPIGYQVGSFAQSYLIYGLNVHPSRLVSLGSPEAYEVALQRGPKNGGVVAIVDELPYVEIFLSKRSGFGIVGQPFTRSGWGFAFPRDSPLAIDMSRAMLNLSENGELQKIHKKWFCKTNCVTQTSTSSDPNQLHVSSFWGLFLVCGIATFISLLLFLIRAIRQFIQFNRKQRDPASSYGQSSKGCSHSIYKFFSFIDEKEEVIKNMFKKQQNSSQPQNS</sequence>
<dbReference type="SMART" id="SM00079">
    <property type="entry name" value="PBPe"/>
    <property type="match status" value="1"/>
</dbReference>
<dbReference type="Gene3D" id="3.40.190.10">
    <property type="entry name" value="Periplasmic binding protein-like II"/>
    <property type="match status" value="2"/>
</dbReference>
<evidence type="ECO:0000256" key="13">
    <source>
        <dbReference type="PIRNR" id="PIRNR037090"/>
    </source>
</evidence>
<dbReference type="InterPro" id="IPR001828">
    <property type="entry name" value="ANF_lig-bd_rcpt"/>
</dbReference>
<comment type="subcellular location">
    <subcellularLocation>
        <location evidence="1">Membrane</location>
        <topology evidence="1">Multi-pass membrane protein</topology>
    </subcellularLocation>
</comment>
<dbReference type="FunFam" id="3.40.190.10:FF:000175">
    <property type="entry name" value="Glutamate receptor"/>
    <property type="match status" value="1"/>
</dbReference>
<evidence type="ECO:0000256" key="5">
    <source>
        <dbReference type="ARBA" id="ARBA00022729"/>
    </source>
</evidence>
<dbReference type="PRINTS" id="PR00248">
    <property type="entry name" value="GPCRMGR"/>
</dbReference>
<accession>A0A8B7D3A1</accession>
<keyword evidence="4 14" id="KW-0812">Transmembrane</keyword>
<dbReference type="PRINTS" id="PR01176">
    <property type="entry name" value="GABABRECEPTR"/>
</dbReference>
<evidence type="ECO:0000259" key="16">
    <source>
        <dbReference type="SMART" id="SM00079"/>
    </source>
</evidence>
<dbReference type="AlphaFoldDB" id="A0A8B7D3A1"/>
<dbReference type="Pfam" id="PF10613">
    <property type="entry name" value="Lig_chan-Glu_bd"/>
    <property type="match status" value="1"/>
</dbReference>
<evidence type="ECO:0000256" key="1">
    <source>
        <dbReference type="ARBA" id="ARBA00004141"/>
    </source>
</evidence>
<feature type="transmembrane region" description="Helical" evidence="14">
    <location>
        <begin position="828"/>
        <end position="851"/>
    </location>
</feature>
<dbReference type="Gene3D" id="1.10.287.70">
    <property type="match status" value="1"/>
</dbReference>
<dbReference type="InterPro" id="IPR028082">
    <property type="entry name" value="Peripla_BP_I"/>
</dbReference>
<keyword evidence="12 13" id="KW-0407">Ion channel</keyword>
<keyword evidence="7 13" id="KW-0406">Ion transport</keyword>
<dbReference type="GO" id="GO:0004930">
    <property type="term" value="F:G protein-coupled receptor activity"/>
    <property type="evidence" value="ECO:0007669"/>
    <property type="project" value="InterPro"/>
</dbReference>
<comment type="function">
    <text evidence="13">Glutamate-gated receptor that probably acts as non-selective cation channel.</text>
</comment>
<dbReference type="PIRSF" id="PIRSF037090">
    <property type="entry name" value="Iontro_Glu-like_rcpt_pln"/>
    <property type="match status" value="1"/>
</dbReference>
<dbReference type="OrthoDB" id="5984008at2759"/>
<dbReference type="InterPro" id="IPR001320">
    <property type="entry name" value="Iontro_rcpt_C"/>
</dbReference>
<feature type="signal peptide" evidence="15">
    <location>
        <begin position="1"/>
        <end position="22"/>
    </location>
</feature>
<dbReference type="PANTHER" id="PTHR18966">
    <property type="entry name" value="IONOTROPIC GLUTAMATE RECEPTOR"/>
    <property type="match status" value="1"/>
</dbReference>
<evidence type="ECO:0000256" key="6">
    <source>
        <dbReference type="ARBA" id="ARBA00022989"/>
    </source>
</evidence>
<dbReference type="InterPro" id="IPR000337">
    <property type="entry name" value="GPCR_3"/>
</dbReference>
<dbReference type="InterPro" id="IPR019594">
    <property type="entry name" value="Glu/Gly-bd"/>
</dbReference>
<evidence type="ECO:0000313" key="19">
    <source>
        <dbReference type="RefSeq" id="XP_008812268.2"/>
    </source>
</evidence>
<dbReference type="InterPro" id="IPR015683">
    <property type="entry name" value="Ionotropic_Glu_rcpt"/>
</dbReference>
<keyword evidence="6 14" id="KW-1133">Transmembrane helix</keyword>
<evidence type="ECO:0000256" key="7">
    <source>
        <dbReference type="ARBA" id="ARBA00023065"/>
    </source>
</evidence>
<dbReference type="GO" id="GO:1901701">
    <property type="term" value="P:cellular response to oxygen-containing compound"/>
    <property type="evidence" value="ECO:0007669"/>
    <property type="project" value="UniProtKB-ARBA"/>
</dbReference>
<proteinExistence type="inferred from homology"/>
<protein>
    <recommendedName>
        <fullName evidence="13">Glutamate receptor</fullName>
    </recommendedName>
</protein>
<dbReference type="RefSeq" id="XP_008812267.2">
    <property type="nucleotide sequence ID" value="XM_008814045.4"/>
</dbReference>
<evidence type="ECO:0000256" key="12">
    <source>
        <dbReference type="ARBA" id="ARBA00023303"/>
    </source>
</evidence>
<feature type="transmembrane region" description="Helical" evidence="14">
    <location>
        <begin position="585"/>
        <end position="605"/>
    </location>
</feature>
<dbReference type="KEGG" id="pda:103723202"/>
<dbReference type="GO" id="GO:0016020">
    <property type="term" value="C:membrane"/>
    <property type="evidence" value="ECO:0007669"/>
    <property type="project" value="UniProtKB-SubCell"/>
</dbReference>
<evidence type="ECO:0000256" key="4">
    <source>
        <dbReference type="ARBA" id="ARBA00022692"/>
    </source>
</evidence>
<feature type="transmembrane region" description="Helical" evidence="14">
    <location>
        <begin position="647"/>
        <end position="671"/>
    </location>
</feature>
<comment type="similarity">
    <text evidence="2 13">Belongs to the glutamate-gated ion channel (TC 1.A.10.1) family.</text>
</comment>
<dbReference type="GO" id="GO:0009611">
    <property type="term" value="P:response to wounding"/>
    <property type="evidence" value="ECO:0007669"/>
    <property type="project" value="UniProtKB-ARBA"/>
</dbReference>
<reference evidence="18 19" key="1">
    <citation type="submission" date="2025-04" db="UniProtKB">
        <authorList>
            <consortium name="RefSeq"/>
        </authorList>
    </citation>
    <scope>IDENTIFICATION</scope>
    <source>
        <tissue evidence="18 19">Young leaves</tissue>
    </source>
</reference>
<keyword evidence="10" id="KW-0325">Glycoprotein</keyword>
<keyword evidence="8 13" id="KW-0472">Membrane</keyword>
<dbReference type="Pfam" id="PF00060">
    <property type="entry name" value="Lig_chan"/>
    <property type="match status" value="1"/>
</dbReference>
<dbReference type="SUPFAM" id="SSF53850">
    <property type="entry name" value="Periplasmic binding protein-like II"/>
    <property type="match status" value="1"/>
</dbReference>
<keyword evidence="17" id="KW-1185">Reference proteome</keyword>
<keyword evidence="9 13" id="KW-0675">Receptor</keyword>
<dbReference type="Proteomes" id="UP000228380">
    <property type="component" value="Unplaced"/>
</dbReference>
<name>A0A8B7D3A1_PHODC</name>
<feature type="domain" description="Ionotropic glutamate receptor C-terminal" evidence="16">
    <location>
        <begin position="464"/>
        <end position="807"/>
    </location>
</feature>
<evidence type="ECO:0000256" key="15">
    <source>
        <dbReference type="SAM" id="SignalP"/>
    </source>
</evidence>
<evidence type="ECO:0000256" key="10">
    <source>
        <dbReference type="ARBA" id="ARBA00023180"/>
    </source>
</evidence>
<dbReference type="GeneID" id="103723202"/>
<evidence type="ECO:0000256" key="11">
    <source>
        <dbReference type="ARBA" id="ARBA00023286"/>
    </source>
</evidence>
<dbReference type="Gene3D" id="3.40.50.2300">
    <property type="match status" value="2"/>
</dbReference>
<evidence type="ECO:0000256" key="2">
    <source>
        <dbReference type="ARBA" id="ARBA00008685"/>
    </source>
</evidence>
<dbReference type="InterPro" id="IPR017103">
    <property type="entry name" value="Iontropic_Glu_rcpt_pln"/>
</dbReference>
<feature type="chain" id="PRO_5044664177" description="Glutamate receptor" evidence="15">
    <location>
        <begin position="23"/>
        <end position="909"/>
    </location>
</feature>
<keyword evidence="3 13" id="KW-0813">Transport</keyword>
<dbReference type="CDD" id="cd13686">
    <property type="entry name" value="GluR_Plant"/>
    <property type="match status" value="1"/>
</dbReference>
<dbReference type="GO" id="GO:0015276">
    <property type="term" value="F:ligand-gated monoatomic ion channel activity"/>
    <property type="evidence" value="ECO:0007669"/>
    <property type="project" value="InterPro"/>
</dbReference>
<evidence type="ECO:0000256" key="9">
    <source>
        <dbReference type="ARBA" id="ARBA00023170"/>
    </source>
</evidence>
<dbReference type="RefSeq" id="XP_008812268.2">
    <property type="nucleotide sequence ID" value="XM_008814046.4"/>
</dbReference>
<organism evidence="17 18">
    <name type="scientific">Phoenix dactylifera</name>
    <name type="common">Date palm</name>
    <dbReference type="NCBI Taxonomy" id="42345"/>
    <lineage>
        <taxon>Eukaryota</taxon>
        <taxon>Viridiplantae</taxon>
        <taxon>Streptophyta</taxon>
        <taxon>Embryophyta</taxon>
        <taxon>Tracheophyta</taxon>
        <taxon>Spermatophyta</taxon>
        <taxon>Magnoliopsida</taxon>
        <taxon>Liliopsida</taxon>
        <taxon>Arecaceae</taxon>
        <taxon>Coryphoideae</taxon>
        <taxon>Phoeniceae</taxon>
        <taxon>Phoenix</taxon>
    </lineage>
</organism>
<dbReference type="FunFam" id="3.40.50.2300:FF:000081">
    <property type="entry name" value="Glutamate receptor"/>
    <property type="match status" value="1"/>
</dbReference>
<evidence type="ECO:0000313" key="17">
    <source>
        <dbReference type="Proteomes" id="UP000228380"/>
    </source>
</evidence>
<dbReference type="Pfam" id="PF01094">
    <property type="entry name" value="ANF_receptor"/>
    <property type="match status" value="1"/>
</dbReference>
<gene>
    <name evidence="18 19" type="primary">LOC103723202</name>
</gene>
<evidence type="ECO:0000256" key="3">
    <source>
        <dbReference type="ARBA" id="ARBA00022448"/>
    </source>
</evidence>
<dbReference type="FunFam" id="1.10.287.70:FF:000037">
    <property type="entry name" value="Glutamate receptor"/>
    <property type="match status" value="1"/>
</dbReference>
<dbReference type="CDD" id="cd19990">
    <property type="entry name" value="PBP1_GABAb_receptor_plant"/>
    <property type="match status" value="1"/>
</dbReference>
<keyword evidence="11 13" id="KW-1071">Ligand-gated ion channel</keyword>
<evidence type="ECO:0000256" key="8">
    <source>
        <dbReference type="ARBA" id="ARBA00023136"/>
    </source>
</evidence>
<evidence type="ECO:0000313" key="18">
    <source>
        <dbReference type="RefSeq" id="XP_008812267.2"/>
    </source>
</evidence>
<dbReference type="InterPro" id="IPR044440">
    <property type="entry name" value="GABAb_receptor_plant_PBP1"/>
</dbReference>